<sequence>MWVRNRLVNPVVRALGHGRAHRLLGRHLVLLSYAGRRTGRRYELPVMTAPAGEDLVVVAAGADGKTWWRNFGPEPTDVLVRVAGGEQRRSARRLAPADAGYPEALVAYQRTFPRVHVPVGSPVVVLAPRAAG</sequence>
<name>A0ABQ2G6E5_9ACTN</name>
<evidence type="ECO:0000313" key="1">
    <source>
        <dbReference type="EMBL" id="GGL76897.1"/>
    </source>
</evidence>
<dbReference type="Pfam" id="PF04075">
    <property type="entry name" value="F420H2_quin_red"/>
    <property type="match status" value="1"/>
</dbReference>
<evidence type="ECO:0000313" key="2">
    <source>
        <dbReference type="Proteomes" id="UP000648663"/>
    </source>
</evidence>
<dbReference type="EMBL" id="BMMI01000007">
    <property type="protein sequence ID" value="GGL76897.1"/>
    <property type="molecule type" value="Genomic_DNA"/>
</dbReference>
<proteinExistence type="predicted"/>
<dbReference type="InterPro" id="IPR012349">
    <property type="entry name" value="Split_barrel_FMN-bd"/>
</dbReference>
<protein>
    <recommendedName>
        <fullName evidence="3">Nitroreductase family deazaflavin-dependent oxidoreductase</fullName>
    </recommendedName>
</protein>
<keyword evidence="2" id="KW-1185">Reference proteome</keyword>
<reference evidence="2" key="1">
    <citation type="journal article" date="2019" name="Int. J. Syst. Evol. Microbiol.">
        <title>The Global Catalogue of Microorganisms (GCM) 10K type strain sequencing project: providing services to taxonomists for standard genome sequencing and annotation.</title>
        <authorList>
            <consortium name="The Broad Institute Genomics Platform"/>
            <consortium name="The Broad Institute Genome Sequencing Center for Infectious Disease"/>
            <person name="Wu L."/>
            <person name="Ma J."/>
        </authorList>
    </citation>
    <scope>NUCLEOTIDE SEQUENCE [LARGE SCALE GENOMIC DNA]</scope>
    <source>
        <strain evidence="2">CGMCC 4.5581</strain>
    </source>
</reference>
<dbReference type="Gene3D" id="2.30.110.10">
    <property type="entry name" value="Electron Transport, Fmn-binding Protein, Chain A"/>
    <property type="match status" value="1"/>
</dbReference>
<comment type="caution">
    <text evidence="1">The sequence shown here is derived from an EMBL/GenBank/DDBJ whole genome shotgun (WGS) entry which is preliminary data.</text>
</comment>
<organism evidence="1 2">
    <name type="scientific">Modestobacter marinus</name>
    <dbReference type="NCBI Taxonomy" id="477641"/>
    <lineage>
        <taxon>Bacteria</taxon>
        <taxon>Bacillati</taxon>
        <taxon>Actinomycetota</taxon>
        <taxon>Actinomycetes</taxon>
        <taxon>Geodermatophilales</taxon>
        <taxon>Geodermatophilaceae</taxon>
        <taxon>Modestobacter</taxon>
    </lineage>
</organism>
<gene>
    <name evidence="1" type="ORF">GCM10011589_36200</name>
</gene>
<dbReference type="InterPro" id="IPR004378">
    <property type="entry name" value="F420H2_quin_Rdtase"/>
</dbReference>
<evidence type="ECO:0008006" key="3">
    <source>
        <dbReference type="Google" id="ProtNLM"/>
    </source>
</evidence>
<accession>A0ABQ2G6E5</accession>
<dbReference type="Proteomes" id="UP000648663">
    <property type="component" value="Unassembled WGS sequence"/>
</dbReference>